<feature type="domain" description="Heterokaryon incompatibility" evidence="1">
    <location>
        <begin position="49"/>
        <end position="189"/>
    </location>
</feature>
<dbReference type="Proteomes" id="UP000316270">
    <property type="component" value="Chromosome 9"/>
</dbReference>
<proteinExistence type="predicted"/>
<dbReference type="InterPro" id="IPR010730">
    <property type="entry name" value="HET"/>
</dbReference>
<dbReference type="Pfam" id="PF06985">
    <property type="entry name" value="HET"/>
    <property type="match status" value="1"/>
</dbReference>
<name>A0A517LCR9_9PEZI</name>
<accession>A0A517LCR9</accession>
<reference evidence="2 3" key="1">
    <citation type="submission" date="2019-07" db="EMBL/GenBank/DDBJ databases">
        <title>Finished genome of Venturia effusa.</title>
        <authorList>
            <person name="Young C.A."/>
            <person name="Cox M.P."/>
            <person name="Ganley A.R.D."/>
            <person name="David W.J."/>
        </authorList>
    </citation>
    <scope>NUCLEOTIDE SEQUENCE [LARGE SCALE GENOMIC DNA]</scope>
    <source>
        <strain evidence="3">albino</strain>
    </source>
</reference>
<dbReference type="STRING" id="50376.A0A517LCR9"/>
<dbReference type="PANTHER" id="PTHR24148">
    <property type="entry name" value="ANKYRIN REPEAT DOMAIN-CONTAINING PROTEIN 39 HOMOLOG-RELATED"/>
    <property type="match status" value="1"/>
</dbReference>
<dbReference type="AlphaFoldDB" id="A0A517LCR9"/>
<evidence type="ECO:0000313" key="3">
    <source>
        <dbReference type="Proteomes" id="UP000316270"/>
    </source>
</evidence>
<dbReference type="InterPro" id="IPR052895">
    <property type="entry name" value="HetReg/Transcr_Mod"/>
</dbReference>
<dbReference type="EMBL" id="CP042193">
    <property type="protein sequence ID" value="QDS73445.1"/>
    <property type="molecule type" value="Genomic_DNA"/>
</dbReference>
<evidence type="ECO:0000313" key="2">
    <source>
        <dbReference type="EMBL" id="QDS73445.1"/>
    </source>
</evidence>
<dbReference type="OrthoDB" id="3553147at2759"/>
<dbReference type="PANTHER" id="PTHR24148:SF73">
    <property type="entry name" value="HET DOMAIN PROTEIN (AFU_ORTHOLOGUE AFUA_8G01020)"/>
    <property type="match status" value="1"/>
</dbReference>
<organism evidence="2 3">
    <name type="scientific">Venturia effusa</name>
    <dbReference type="NCBI Taxonomy" id="50376"/>
    <lineage>
        <taxon>Eukaryota</taxon>
        <taxon>Fungi</taxon>
        <taxon>Dikarya</taxon>
        <taxon>Ascomycota</taxon>
        <taxon>Pezizomycotina</taxon>
        <taxon>Dothideomycetes</taxon>
        <taxon>Pleosporomycetidae</taxon>
        <taxon>Venturiales</taxon>
        <taxon>Venturiaceae</taxon>
        <taxon>Venturia</taxon>
    </lineage>
</organism>
<gene>
    <name evidence="2" type="ORF">FKW77_008774</name>
</gene>
<keyword evidence="3" id="KW-1185">Reference proteome</keyword>
<sequence length="315" mass="35999">MRSDTPTGLYKHTTLPGSSIRLLKFQPDSQPGDIRFNMEVHDIDSCPPYTVLSYTWGESGNERRIKIEGEWFPIRQNLACFLDTEILKRDQGLENHVGDLFWIDHICINQSNSDERGRQVSMMRQIYTGAELVLAWLGEASDDSDLAMGMFECHESYQGSPVGGWTVNEHAMAGFTDRPYWYRIWVIQELLLARRLAILCRSRKVNLTPDVTEGILSLGRRFPGPFSLVERILHLRSHDDQRRLFDMMLISHQHIASEPEDKVFGLLGLATNEDGVVPSYQVDYNQSAEEIIDSLYKTYLAPGEPVNPVSEYLNS</sequence>
<evidence type="ECO:0000259" key="1">
    <source>
        <dbReference type="Pfam" id="PF06985"/>
    </source>
</evidence>
<protein>
    <recommendedName>
        <fullName evidence="1">Heterokaryon incompatibility domain-containing protein</fullName>
    </recommendedName>
</protein>